<name>A0AAD5X6J1_9FUNG</name>
<comment type="subcellular location">
    <subcellularLocation>
        <location evidence="4">Peroxisome membrane</location>
    </subcellularLocation>
</comment>
<evidence type="ECO:0000256" key="3">
    <source>
        <dbReference type="ARBA" id="ARBA00023140"/>
    </source>
</evidence>
<dbReference type="EMBL" id="JADGJD010000208">
    <property type="protein sequence ID" value="KAJ3053434.1"/>
    <property type="molecule type" value="Genomic_DNA"/>
</dbReference>
<keyword evidence="1" id="KW-0962">Peroxisome biogenesis</keyword>
<evidence type="ECO:0000256" key="4">
    <source>
        <dbReference type="ARBA" id="ARBA00046271"/>
    </source>
</evidence>
<dbReference type="Proteomes" id="UP001212841">
    <property type="component" value="Unassembled WGS sequence"/>
</dbReference>
<comment type="caution">
    <text evidence="5">The sequence shown here is derived from an EMBL/GenBank/DDBJ whole genome shotgun (WGS) entry which is preliminary data.</text>
</comment>
<accession>A0AAD5X6J1</accession>
<evidence type="ECO:0000313" key="5">
    <source>
        <dbReference type="EMBL" id="KAJ3053434.1"/>
    </source>
</evidence>
<reference evidence="5" key="1">
    <citation type="submission" date="2020-05" db="EMBL/GenBank/DDBJ databases">
        <title>Phylogenomic resolution of chytrid fungi.</title>
        <authorList>
            <person name="Stajich J.E."/>
            <person name="Amses K."/>
            <person name="Simmons R."/>
            <person name="Seto K."/>
            <person name="Myers J."/>
            <person name="Bonds A."/>
            <person name="Quandt C.A."/>
            <person name="Barry K."/>
            <person name="Liu P."/>
            <person name="Grigoriev I."/>
            <person name="Longcore J.E."/>
            <person name="James T.Y."/>
        </authorList>
    </citation>
    <scope>NUCLEOTIDE SEQUENCE</scope>
    <source>
        <strain evidence="5">JEL0318</strain>
    </source>
</reference>
<evidence type="ECO:0000256" key="2">
    <source>
        <dbReference type="ARBA" id="ARBA00023136"/>
    </source>
</evidence>
<dbReference type="PANTHER" id="PTHR12652">
    <property type="entry name" value="PEROXISOMAL BIOGENESIS FACTOR 11"/>
    <property type="match status" value="1"/>
</dbReference>
<dbReference type="GO" id="GO:0016559">
    <property type="term" value="P:peroxisome fission"/>
    <property type="evidence" value="ECO:0007669"/>
    <property type="project" value="InterPro"/>
</dbReference>
<sequence length="257" mass="28660">MSTSSRSTPLPPFLPTLILRKILLTNDGRDKILKCTQYTLKLYLILHQFHSTLLSAIPQKYPTTSKTISQLSLTRKIIRLGAALNSYSELLDALQERAKAKGTPSQRQQLAVLSGLVGIANGLADDIVCYGKLGIAPPSLVKRATPLADQLWFFNIFLDVYELMQNIKDKQIALHRLSQMEREELEVDEKDVKAKKRKLVNDLYMANVSLGKLGADFVFCSVDVFGLKLAGWDEHVQTVAGLVSALLGTYKLWVKNS</sequence>
<dbReference type="GO" id="GO:0005778">
    <property type="term" value="C:peroxisomal membrane"/>
    <property type="evidence" value="ECO:0007669"/>
    <property type="project" value="UniProtKB-SubCell"/>
</dbReference>
<protein>
    <recommendedName>
        <fullName evidence="7">Peroxisomal biogenesis factor 11</fullName>
    </recommendedName>
</protein>
<dbReference type="PANTHER" id="PTHR12652:SF19">
    <property type="entry name" value="PEROXISOMAL BIOGENESIS FACTOR 11"/>
    <property type="match status" value="1"/>
</dbReference>
<dbReference type="InterPro" id="IPR008733">
    <property type="entry name" value="PEX11"/>
</dbReference>
<dbReference type="Pfam" id="PF05648">
    <property type="entry name" value="PEX11"/>
    <property type="match status" value="1"/>
</dbReference>
<dbReference type="AlphaFoldDB" id="A0AAD5X6J1"/>
<evidence type="ECO:0008006" key="7">
    <source>
        <dbReference type="Google" id="ProtNLM"/>
    </source>
</evidence>
<evidence type="ECO:0000313" key="6">
    <source>
        <dbReference type="Proteomes" id="UP001212841"/>
    </source>
</evidence>
<keyword evidence="6" id="KW-1185">Reference proteome</keyword>
<evidence type="ECO:0000256" key="1">
    <source>
        <dbReference type="ARBA" id="ARBA00022593"/>
    </source>
</evidence>
<organism evidence="5 6">
    <name type="scientific">Rhizophlyctis rosea</name>
    <dbReference type="NCBI Taxonomy" id="64517"/>
    <lineage>
        <taxon>Eukaryota</taxon>
        <taxon>Fungi</taxon>
        <taxon>Fungi incertae sedis</taxon>
        <taxon>Chytridiomycota</taxon>
        <taxon>Chytridiomycota incertae sedis</taxon>
        <taxon>Chytridiomycetes</taxon>
        <taxon>Rhizophlyctidales</taxon>
        <taxon>Rhizophlyctidaceae</taxon>
        <taxon>Rhizophlyctis</taxon>
    </lineage>
</organism>
<keyword evidence="2" id="KW-0472">Membrane</keyword>
<keyword evidence="3" id="KW-0576">Peroxisome</keyword>
<proteinExistence type="predicted"/>
<gene>
    <name evidence="5" type="ORF">HK097_004282</name>
</gene>